<feature type="transmembrane region" description="Helical" evidence="8">
    <location>
        <begin position="418"/>
        <end position="436"/>
    </location>
</feature>
<keyword evidence="5 8" id="KW-0812">Transmembrane</keyword>
<feature type="transmembrane region" description="Helical" evidence="8">
    <location>
        <begin position="385"/>
        <end position="406"/>
    </location>
</feature>
<feature type="transmembrane region" description="Helical" evidence="8">
    <location>
        <begin position="251"/>
        <end position="277"/>
    </location>
</feature>
<dbReference type="Pfam" id="PF00083">
    <property type="entry name" value="Sugar_tr"/>
    <property type="match status" value="1"/>
</dbReference>
<feature type="transmembrane region" description="Helical" evidence="8">
    <location>
        <begin position="12"/>
        <end position="34"/>
    </location>
</feature>
<feature type="transmembrane region" description="Helical" evidence="8">
    <location>
        <begin position="315"/>
        <end position="337"/>
    </location>
</feature>
<keyword evidence="6 8" id="KW-1133">Transmembrane helix</keyword>
<evidence type="ECO:0000256" key="1">
    <source>
        <dbReference type="ARBA" id="ARBA00004651"/>
    </source>
</evidence>
<dbReference type="InterPro" id="IPR020846">
    <property type="entry name" value="MFS_dom"/>
</dbReference>
<feature type="transmembrane region" description="Helical" evidence="8">
    <location>
        <begin position="164"/>
        <end position="184"/>
    </location>
</feature>
<dbReference type="AlphaFoldDB" id="A0A8R1WF46"/>
<evidence type="ECO:0000256" key="8">
    <source>
        <dbReference type="SAM" id="Phobius"/>
    </source>
</evidence>
<dbReference type="KEGG" id="bmor:101743252"/>
<dbReference type="GO" id="GO:0005886">
    <property type="term" value="C:plasma membrane"/>
    <property type="evidence" value="ECO:0007669"/>
    <property type="project" value="UniProtKB-SubCell"/>
</dbReference>
<evidence type="ECO:0000256" key="3">
    <source>
        <dbReference type="ARBA" id="ARBA00022475"/>
    </source>
</evidence>
<keyword evidence="2" id="KW-0813">Transport</keyword>
<proteinExistence type="predicted"/>
<dbReference type="InterPro" id="IPR050549">
    <property type="entry name" value="MFS_Trehalose_Transporter"/>
</dbReference>
<dbReference type="EnsemblMetazoa" id="XM_004923439.4">
    <property type="protein sequence ID" value="XP_004923496.1"/>
    <property type="gene ID" value="LOC101743252"/>
</dbReference>
<dbReference type="InterPro" id="IPR036259">
    <property type="entry name" value="MFS_trans_sf"/>
</dbReference>
<keyword evidence="3" id="KW-1003">Cell membrane</keyword>
<keyword evidence="7 8" id="KW-0472">Membrane</keyword>
<dbReference type="Proteomes" id="UP000005204">
    <property type="component" value="Unassembled WGS sequence"/>
</dbReference>
<feature type="transmembrane region" description="Helical" evidence="8">
    <location>
        <begin position="139"/>
        <end position="158"/>
    </location>
</feature>
<keyword evidence="4" id="KW-0762">Sugar transport</keyword>
<accession>A0A8R1WF46</accession>
<dbReference type="Gene3D" id="1.20.1250.20">
    <property type="entry name" value="MFS general substrate transporter like domains"/>
    <property type="match status" value="1"/>
</dbReference>
<evidence type="ECO:0000313" key="10">
    <source>
        <dbReference type="EnsemblMetazoa" id="XP_004923496.1"/>
    </source>
</evidence>
<feature type="domain" description="Major facilitator superfamily (MFS) profile" evidence="9">
    <location>
        <begin position="11"/>
        <end position="440"/>
    </location>
</feature>
<keyword evidence="11" id="KW-1185">Reference proteome</keyword>
<dbReference type="PROSITE" id="PS50850">
    <property type="entry name" value="MFS"/>
    <property type="match status" value="1"/>
</dbReference>
<evidence type="ECO:0000313" key="11">
    <source>
        <dbReference type="Proteomes" id="UP000005204"/>
    </source>
</evidence>
<comment type="subcellular location">
    <subcellularLocation>
        <location evidence="1">Cell membrane</location>
        <topology evidence="1">Multi-pass membrane protein</topology>
    </subcellularLocation>
</comment>
<dbReference type="InterPro" id="IPR005828">
    <property type="entry name" value="MFS_sugar_transport-like"/>
</dbReference>
<evidence type="ECO:0000259" key="9">
    <source>
        <dbReference type="PROSITE" id="PS50850"/>
    </source>
</evidence>
<dbReference type="GO" id="GO:0022857">
    <property type="term" value="F:transmembrane transporter activity"/>
    <property type="evidence" value="ECO:0007669"/>
    <property type="project" value="InterPro"/>
</dbReference>
<evidence type="ECO:0000256" key="5">
    <source>
        <dbReference type="ARBA" id="ARBA00022692"/>
    </source>
</evidence>
<dbReference type="OrthoDB" id="4142200at2759"/>
<reference evidence="11" key="1">
    <citation type="journal article" date="2008" name="Insect Biochem. Mol. Biol.">
        <title>The genome of a lepidopteran model insect, the silkworm Bombyx mori.</title>
        <authorList>
            <consortium name="International Silkworm Genome Consortium"/>
        </authorList>
    </citation>
    <scope>NUCLEOTIDE SEQUENCE [LARGE SCALE GENOMIC DNA]</scope>
    <source>
        <strain evidence="11">p50T</strain>
    </source>
</reference>
<sequence>MPKITPYMKQCFVTAAIGFNIIGHGAASGFPAILLPQLHQPDSGFKLTRSQDSWLASTVGLTLLLGSFSAASVMGTKGRKAAHYTISVLGIVGWVITILATSFWLLIVGRIILGISFVMMIPLRSALIGEYTSPKSRGAFLATVSLAQGFGIFFVHLIGSLISWQRTALVCLFLPFISLVMTLFSPESPSWLASQGRYEESREAFRWLRGDQEEDELEKMISARIAFKESRQGRKITMFGTIKKKEFYKPIILMFHAYSLSQSCGLVTMAAFSTIIIKKVMGDVNADMWMVIFDTERILTNTLAVFIIHKFKRRTMMFSAGGLSLASHIGIIFYVYLRNNNSLPVTGMWLPALLLALQFFAMSVGVTPMPSVMAGEVFPLQYRSLAGSISLVSLSSTMFLILKTFTGLIDSVGIEGTYAVYSFSIAYCLLVMWFLMPETKGKTLQEIEDGFRGKPIVTRELIEKKSLKDDETELETKNLT</sequence>
<dbReference type="GeneID" id="101743252"/>
<evidence type="ECO:0000256" key="4">
    <source>
        <dbReference type="ARBA" id="ARBA00022597"/>
    </source>
</evidence>
<feature type="transmembrane region" description="Helical" evidence="8">
    <location>
        <begin position="81"/>
        <end position="101"/>
    </location>
</feature>
<protein>
    <recommendedName>
        <fullName evidence="9">Major facilitator superfamily (MFS) profile domain-containing protein</fullName>
    </recommendedName>
</protein>
<name>A0A8R1WF46_BOMMO</name>
<reference evidence="10" key="2">
    <citation type="submission" date="2022-06" db="UniProtKB">
        <authorList>
            <consortium name="EnsemblMetazoa"/>
        </authorList>
    </citation>
    <scope>IDENTIFICATION</scope>
    <source>
        <strain evidence="10">p50T (Dazao)</strain>
    </source>
</reference>
<feature type="transmembrane region" description="Helical" evidence="8">
    <location>
        <begin position="54"/>
        <end position="74"/>
    </location>
</feature>
<feature type="transmembrane region" description="Helical" evidence="8">
    <location>
        <begin position="349"/>
        <end position="373"/>
    </location>
</feature>
<evidence type="ECO:0000256" key="2">
    <source>
        <dbReference type="ARBA" id="ARBA00022448"/>
    </source>
</evidence>
<evidence type="ECO:0000256" key="7">
    <source>
        <dbReference type="ARBA" id="ARBA00023136"/>
    </source>
</evidence>
<dbReference type="PANTHER" id="PTHR48021">
    <property type="match status" value="1"/>
</dbReference>
<evidence type="ECO:0000256" key="6">
    <source>
        <dbReference type="ARBA" id="ARBA00022989"/>
    </source>
</evidence>
<organism evidence="10 11">
    <name type="scientific">Bombyx mori</name>
    <name type="common">Silk moth</name>
    <dbReference type="NCBI Taxonomy" id="7091"/>
    <lineage>
        <taxon>Eukaryota</taxon>
        <taxon>Metazoa</taxon>
        <taxon>Ecdysozoa</taxon>
        <taxon>Arthropoda</taxon>
        <taxon>Hexapoda</taxon>
        <taxon>Insecta</taxon>
        <taxon>Pterygota</taxon>
        <taxon>Neoptera</taxon>
        <taxon>Endopterygota</taxon>
        <taxon>Lepidoptera</taxon>
        <taxon>Glossata</taxon>
        <taxon>Ditrysia</taxon>
        <taxon>Bombycoidea</taxon>
        <taxon>Bombycidae</taxon>
        <taxon>Bombycinae</taxon>
        <taxon>Bombyx</taxon>
    </lineage>
</organism>
<dbReference type="SUPFAM" id="SSF103473">
    <property type="entry name" value="MFS general substrate transporter"/>
    <property type="match status" value="1"/>
</dbReference>
<dbReference type="PANTHER" id="PTHR48021:SF68">
    <property type="entry name" value="MAJOR FACILITATOR SUPERFAMILY (MFS) PROFILE DOMAIN-CONTAINING PROTEIN"/>
    <property type="match status" value="1"/>
</dbReference>
<dbReference type="FunFam" id="1.20.1250.20:FF:000218">
    <property type="entry name" value="facilitated trehalose transporter Tret1"/>
    <property type="match status" value="1"/>
</dbReference>